<organism evidence="2 3">
    <name type="scientific">Liquidambar formosana</name>
    <name type="common">Formosan gum</name>
    <dbReference type="NCBI Taxonomy" id="63359"/>
    <lineage>
        <taxon>Eukaryota</taxon>
        <taxon>Viridiplantae</taxon>
        <taxon>Streptophyta</taxon>
        <taxon>Embryophyta</taxon>
        <taxon>Tracheophyta</taxon>
        <taxon>Spermatophyta</taxon>
        <taxon>Magnoliopsida</taxon>
        <taxon>eudicotyledons</taxon>
        <taxon>Gunneridae</taxon>
        <taxon>Pentapetalae</taxon>
        <taxon>Saxifragales</taxon>
        <taxon>Altingiaceae</taxon>
        <taxon>Liquidambar</taxon>
    </lineage>
</organism>
<comment type="caution">
    <text evidence="2">The sequence shown here is derived from an EMBL/GenBank/DDBJ whole genome shotgun (WGS) entry which is preliminary data.</text>
</comment>
<gene>
    <name evidence="2" type="ORF">L1049_008066</name>
</gene>
<accession>A0AAP0S343</accession>
<dbReference type="AlphaFoldDB" id="A0AAP0S343"/>
<protein>
    <recommendedName>
        <fullName evidence="1">Apple domain-containing protein</fullName>
    </recommendedName>
</protein>
<evidence type="ECO:0000313" key="2">
    <source>
        <dbReference type="EMBL" id="KAK9289905.1"/>
    </source>
</evidence>
<name>A0AAP0S343_LIQFO</name>
<keyword evidence="3" id="KW-1185">Reference proteome</keyword>
<dbReference type="EMBL" id="JBBPBK010000002">
    <property type="protein sequence ID" value="KAK9289905.1"/>
    <property type="molecule type" value="Genomic_DNA"/>
</dbReference>
<dbReference type="Pfam" id="PF08276">
    <property type="entry name" value="PAN_2"/>
    <property type="match status" value="1"/>
</dbReference>
<dbReference type="InterPro" id="IPR003609">
    <property type="entry name" value="Pan_app"/>
</dbReference>
<dbReference type="Proteomes" id="UP001415857">
    <property type="component" value="Unassembled WGS sequence"/>
</dbReference>
<proteinExistence type="predicted"/>
<evidence type="ECO:0000313" key="3">
    <source>
        <dbReference type="Proteomes" id="UP001415857"/>
    </source>
</evidence>
<feature type="domain" description="Apple" evidence="1">
    <location>
        <begin position="111"/>
        <end position="147"/>
    </location>
</feature>
<evidence type="ECO:0000259" key="1">
    <source>
        <dbReference type="Pfam" id="PF08276"/>
    </source>
</evidence>
<sequence>MPQLSSYFSFKYVSNQEEKYLTLSAYNFVPDSTMSRRLVLNSDGQIVDGGFGLLNGVLDFCNGYKSADSGCASARRVPKCRGRKEGFEKRSGSFVGPSVEGIAQPTHDDNSSLGLGDCWAKCWSDCNCVGFGTWNDNETGCQIWSGNYKFQQDLSGATLARYVIVNPAKGKSNCFSIS</sequence>
<reference evidence="2 3" key="1">
    <citation type="journal article" date="2024" name="Plant J.">
        <title>Genome sequences and population genomics reveal climatic adaptation and genomic divergence between two closely related sweetgum species.</title>
        <authorList>
            <person name="Xu W.Q."/>
            <person name="Ren C.Q."/>
            <person name="Zhang X.Y."/>
            <person name="Comes H.P."/>
            <person name="Liu X.H."/>
            <person name="Li Y.G."/>
            <person name="Kettle C.J."/>
            <person name="Jalonen R."/>
            <person name="Gaisberger H."/>
            <person name="Ma Y.Z."/>
            <person name="Qiu Y.X."/>
        </authorList>
    </citation>
    <scope>NUCLEOTIDE SEQUENCE [LARGE SCALE GENOMIC DNA]</scope>
    <source>
        <strain evidence="2">Hangzhou</strain>
    </source>
</reference>